<evidence type="ECO:0000313" key="3">
    <source>
        <dbReference type="Proteomes" id="UP000265520"/>
    </source>
</evidence>
<evidence type="ECO:0000313" key="2">
    <source>
        <dbReference type="EMBL" id="MCI91671.1"/>
    </source>
</evidence>
<sequence>LRGRIPGLGMKYMKSGSSVSGPDCNTPN</sequence>
<reference evidence="2 3" key="1">
    <citation type="journal article" date="2018" name="Front. Plant Sci.">
        <title>Red Clover (Trifolium pratense) and Zigzag Clover (T. medium) - A Picture of Genomic Similarities and Differences.</title>
        <authorList>
            <person name="Dluhosova J."/>
            <person name="Istvanek J."/>
            <person name="Nedelnik J."/>
            <person name="Repkova J."/>
        </authorList>
    </citation>
    <scope>NUCLEOTIDE SEQUENCE [LARGE SCALE GENOMIC DNA]</scope>
    <source>
        <strain evidence="3">cv. 10/8</strain>
        <tissue evidence="2">Leaf</tissue>
    </source>
</reference>
<evidence type="ECO:0000256" key="1">
    <source>
        <dbReference type="SAM" id="MobiDB-lite"/>
    </source>
</evidence>
<proteinExistence type="predicted"/>
<dbReference type="EMBL" id="LXQA011279135">
    <property type="protein sequence ID" value="MCI91671.1"/>
    <property type="molecule type" value="Genomic_DNA"/>
</dbReference>
<dbReference type="Proteomes" id="UP000265520">
    <property type="component" value="Unassembled WGS sequence"/>
</dbReference>
<feature type="non-terminal residue" evidence="2">
    <location>
        <position position="1"/>
    </location>
</feature>
<dbReference type="AlphaFoldDB" id="A0A392VXF9"/>
<accession>A0A392VXF9</accession>
<organism evidence="2 3">
    <name type="scientific">Trifolium medium</name>
    <dbReference type="NCBI Taxonomy" id="97028"/>
    <lineage>
        <taxon>Eukaryota</taxon>
        <taxon>Viridiplantae</taxon>
        <taxon>Streptophyta</taxon>
        <taxon>Embryophyta</taxon>
        <taxon>Tracheophyta</taxon>
        <taxon>Spermatophyta</taxon>
        <taxon>Magnoliopsida</taxon>
        <taxon>eudicotyledons</taxon>
        <taxon>Gunneridae</taxon>
        <taxon>Pentapetalae</taxon>
        <taxon>rosids</taxon>
        <taxon>fabids</taxon>
        <taxon>Fabales</taxon>
        <taxon>Fabaceae</taxon>
        <taxon>Papilionoideae</taxon>
        <taxon>50 kb inversion clade</taxon>
        <taxon>NPAAA clade</taxon>
        <taxon>Hologalegina</taxon>
        <taxon>IRL clade</taxon>
        <taxon>Trifolieae</taxon>
        <taxon>Trifolium</taxon>
    </lineage>
</organism>
<protein>
    <submittedName>
        <fullName evidence="2">Uncharacterized protein</fullName>
    </submittedName>
</protein>
<feature type="region of interest" description="Disordered" evidence="1">
    <location>
        <begin position="1"/>
        <end position="28"/>
    </location>
</feature>
<comment type="caution">
    <text evidence="2">The sequence shown here is derived from an EMBL/GenBank/DDBJ whole genome shotgun (WGS) entry which is preliminary data.</text>
</comment>
<name>A0A392VXF9_9FABA</name>
<keyword evidence="3" id="KW-1185">Reference proteome</keyword>
<feature type="compositionally biased region" description="Polar residues" evidence="1">
    <location>
        <begin position="15"/>
        <end position="28"/>
    </location>
</feature>